<name>A0A4R0NNJ7_9SPHI</name>
<dbReference type="RefSeq" id="WP_131592118.1">
    <property type="nucleotide sequence ID" value="NZ_SJSL01000001.1"/>
</dbReference>
<evidence type="ECO:0000256" key="1">
    <source>
        <dbReference type="SAM" id="Phobius"/>
    </source>
</evidence>
<comment type="caution">
    <text evidence="2">The sequence shown here is derived from an EMBL/GenBank/DDBJ whole genome shotgun (WGS) entry which is preliminary data.</text>
</comment>
<proteinExistence type="predicted"/>
<dbReference type="Proteomes" id="UP000293347">
    <property type="component" value="Unassembled WGS sequence"/>
</dbReference>
<evidence type="ECO:0000313" key="3">
    <source>
        <dbReference type="Proteomes" id="UP000293347"/>
    </source>
</evidence>
<keyword evidence="1" id="KW-1133">Transmembrane helix</keyword>
<organism evidence="2 3">
    <name type="scientific">Pedobacter psychroterrae</name>
    <dbReference type="NCBI Taxonomy" id="2530453"/>
    <lineage>
        <taxon>Bacteria</taxon>
        <taxon>Pseudomonadati</taxon>
        <taxon>Bacteroidota</taxon>
        <taxon>Sphingobacteriia</taxon>
        <taxon>Sphingobacteriales</taxon>
        <taxon>Sphingobacteriaceae</taxon>
        <taxon>Pedobacter</taxon>
    </lineage>
</organism>
<feature type="transmembrane region" description="Helical" evidence="1">
    <location>
        <begin position="42"/>
        <end position="61"/>
    </location>
</feature>
<feature type="transmembrane region" description="Helical" evidence="1">
    <location>
        <begin position="81"/>
        <end position="101"/>
    </location>
</feature>
<evidence type="ECO:0008006" key="4">
    <source>
        <dbReference type="Google" id="ProtNLM"/>
    </source>
</evidence>
<accession>A0A4R0NNJ7</accession>
<keyword evidence="1" id="KW-0812">Transmembrane</keyword>
<dbReference type="SUPFAM" id="SSF103481">
    <property type="entry name" value="Multidrug resistance efflux transporter EmrE"/>
    <property type="match status" value="1"/>
</dbReference>
<sequence>MVLGIFWLLAFCITNTLSIVLLGDRSLISGNLLNADNILRLILNWKFILAMFFAVATRISFIMLNNSLLKIPRLAEASTSVATFATLLSLVFILVANYYFLNERLNMQQAVGAFIVLVGVTIMVK</sequence>
<reference evidence="2 3" key="1">
    <citation type="submission" date="2019-02" db="EMBL/GenBank/DDBJ databases">
        <title>Pedobacter sp. RP-1-14 sp. nov., isolated from Arctic soil.</title>
        <authorList>
            <person name="Dahal R.H."/>
        </authorList>
    </citation>
    <scope>NUCLEOTIDE SEQUENCE [LARGE SCALE GENOMIC DNA]</scope>
    <source>
        <strain evidence="2 3">RP-1-14</strain>
    </source>
</reference>
<dbReference type="AlphaFoldDB" id="A0A4R0NNJ7"/>
<keyword evidence="1" id="KW-0472">Membrane</keyword>
<evidence type="ECO:0000313" key="2">
    <source>
        <dbReference type="EMBL" id="TCD02510.1"/>
    </source>
</evidence>
<dbReference type="EMBL" id="SJSL01000001">
    <property type="protein sequence ID" value="TCD02510.1"/>
    <property type="molecule type" value="Genomic_DNA"/>
</dbReference>
<dbReference type="InterPro" id="IPR037185">
    <property type="entry name" value="EmrE-like"/>
</dbReference>
<gene>
    <name evidence="2" type="ORF">EZ437_00540</name>
</gene>
<protein>
    <recommendedName>
        <fullName evidence="4">EamA-like transporter family protein</fullName>
    </recommendedName>
</protein>
<keyword evidence="3" id="KW-1185">Reference proteome</keyword>
<dbReference type="OrthoDB" id="9879108at2"/>